<dbReference type="InterPro" id="IPR011765">
    <property type="entry name" value="Pept_M16_N"/>
</dbReference>
<dbReference type="AlphaFoldDB" id="A0A1B4XDR4"/>
<evidence type="ECO:0000313" key="5">
    <source>
        <dbReference type="Proteomes" id="UP000243180"/>
    </source>
</evidence>
<dbReference type="KEGG" id="slim:SCL_0623"/>
<dbReference type="GO" id="GO:0006508">
    <property type="term" value="P:proteolysis"/>
    <property type="evidence" value="ECO:0007669"/>
    <property type="project" value="UniProtKB-KW"/>
</dbReference>
<dbReference type="RefSeq" id="WP_197702691.1">
    <property type="nucleotide sequence ID" value="NZ_AP014879.1"/>
</dbReference>
<gene>
    <name evidence="4" type="ORF">SCL_0623</name>
</gene>
<dbReference type="EMBL" id="AP014879">
    <property type="protein sequence ID" value="BAV32945.1"/>
    <property type="molecule type" value="Genomic_DNA"/>
</dbReference>
<evidence type="ECO:0000313" key="4">
    <source>
        <dbReference type="EMBL" id="BAV32945.1"/>
    </source>
</evidence>
<dbReference type="PANTHER" id="PTHR11851">
    <property type="entry name" value="METALLOPROTEASE"/>
    <property type="match status" value="1"/>
</dbReference>
<proteinExistence type="predicted"/>
<reference evidence="4 5" key="1">
    <citation type="submission" date="2015-05" db="EMBL/GenBank/DDBJ databases">
        <title>Complete genome sequence of a sulfur-oxidizing gammaproteobacterium strain HA5.</title>
        <authorList>
            <person name="Miura A."/>
            <person name="Kojima H."/>
            <person name="Fukui M."/>
        </authorList>
    </citation>
    <scope>NUCLEOTIDE SEQUENCE [LARGE SCALE GENOMIC DNA]</scope>
    <source>
        <strain evidence="4 5">HA5</strain>
    </source>
</reference>
<keyword evidence="5" id="KW-1185">Reference proteome</keyword>
<dbReference type="InterPro" id="IPR007863">
    <property type="entry name" value="Peptidase_M16_C"/>
</dbReference>
<dbReference type="Pfam" id="PF05193">
    <property type="entry name" value="Peptidase_M16_C"/>
    <property type="match status" value="1"/>
</dbReference>
<feature type="domain" description="Peptidase M16 N-terminal" evidence="2">
    <location>
        <begin position="53"/>
        <end position="184"/>
    </location>
</feature>
<feature type="domain" description="Peptidase M16 C-terminal" evidence="3">
    <location>
        <begin position="197"/>
        <end position="373"/>
    </location>
</feature>
<accession>A0A1B4XDR4</accession>
<dbReference type="PANTHER" id="PTHR11851:SF224">
    <property type="entry name" value="PROCESSING PROTEASE"/>
    <property type="match status" value="1"/>
</dbReference>
<evidence type="ECO:0000256" key="1">
    <source>
        <dbReference type="SAM" id="SignalP"/>
    </source>
</evidence>
<dbReference type="SUPFAM" id="SSF63411">
    <property type="entry name" value="LuxS/MPP-like metallohydrolase"/>
    <property type="match status" value="2"/>
</dbReference>
<evidence type="ECO:0000259" key="2">
    <source>
        <dbReference type="Pfam" id="PF00675"/>
    </source>
</evidence>
<keyword evidence="4" id="KW-0378">Hydrolase</keyword>
<name>A0A1B4XDR4_9GAMM</name>
<dbReference type="Pfam" id="PF00675">
    <property type="entry name" value="Peptidase_M16"/>
    <property type="match status" value="1"/>
</dbReference>
<dbReference type="Proteomes" id="UP000243180">
    <property type="component" value="Chromosome"/>
</dbReference>
<dbReference type="InterPro" id="IPR050361">
    <property type="entry name" value="MPP/UQCRC_Complex"/>
</dbReference>
<protein>
    <submittedName>
        <fullName evidence="4">Zinc protease</fullName>
    </submittedName>
</protein>
<dbReference type="InParanoid" id="A0A1B4XDR4"/>
<dbReference type="GO" id="GO:0008233">
    <property type="term" value="F:peptidase activity"/>
    <property type="evidence" value="ECO:0007669"/>
    <property type="project" value="UniProtKB-KW"/>
</dbReference>
<evidence type="ECO:0000259" key="3">
    <source>
        <dbReference type="Pfam" id="PF05193"/>
    </source>
</evidence>
<sequence length="442" mass="48204">MANTGIRKCLKASILVLCLLAFVPQAFAGPKIQHWTLGNGARVFFVESRELPMLQVRVVFDAGSSRDPAGKAGLANLMAAMLDEGTDGLSTDDIAGRFEGVGAEFSAGVDRDMASVNLRSLSDPSLLDPALDLFAQILAKPAFPAENLERLRAQVLVALQKDAQSPGAIAEKAFYRELYGKHPYAGDPPGNEKSLTSITREDLLAFHQRHYVGANAWVVIVGDASRRQAQGIAERVVAKLPAGKAPDPLPPVRMLDAGWQKHVDFPATQTHINMGHPGVQRGDPDYFPLYVGNYILGGGGLVSRLSVEVREKHGLSYSVYSYFYPLRLPGPLFIGLQTKNTQRDQALKLVRQVIADFVAKGPTDQELEAAKRHLTGSFPLRLDSDGKIAENLAVIAFYGLPLTYLDEFIPRIEAVTAEQIRDAFRRRVHPDQMVTVTVGGAR</sequence>
<keyword evidence="1" id="KW-0732">Signal</keyword>
<organism evidence="4 5">
    <name type="scientific">Sulfuricaulis limicola</name>
    <dbReference type="NCBI Taxonomy" id="1620215"/>
    <lineage>
        <taxon>Bacteria</taxon>
        <taxon>Pseudomonadati</taxon>
        <taxon>Pseudomonadota</taxon>
        <taxon>Gammaproteobacteria</taxon>
        <taxon>Acidiferrobacterales</taxon>
        <taxon>Acidiferrobacteraceae</taxon>
        <taxon>Sulfuricaulis</taxon>
    </lineage>
</organism>
<dbReference type="InterPro" id="IPR011249">
    <property type="entry name" value="Metalloenz_LuxS/M16"/>
</dbReference>
<dbReference type="GO" id="GO:0046872">
    <property type="term" value="F:metal ion binding"/>
    <property type="evidence" value="ECO:0007669"/>
    <property type="project" value="InterPro"/>
</dbReference>
<feature type="chain" id="PRO_5008572347" evidence="1">
    <location>
        <begin position="29"/>
        <end position="442"/>
    </location>
</feature>
<dbReference type="Gene3D" id="3.30.830.10">
    <property type="entry name" value="Metalloenzyme, LuxS/M16 peptidase-like"/>
    <property type="match status" value="2"/>
</dbReference>
<keyword evidence="4" id="KW-0645">Protease</keyword>
<feature type="signal peptide" evidence="1">
    <location>
        <begin position="1"/>
        <end position="28"/>
    </location>
</feature>